<name>A0A2H1EF70_9ARCH</name>
<dbReference type="EMBL" id="FRFC01000001">
    <property type="protein sequence ID" value="SHO42958.1"/>
    <property type="molecule type" value="Genomic_DNA"/>
</dbReference>
<dbReference type="AlphaFoldDB" id="A0A2H1EF70"/>
<dbReference type="SUPFAM" id="SSF46565">
    <property type="entry name" value="Chaperone J-domain"/>
    <property type="match status" value="1"/>
</dbReference>
<reference evidence="4" key="1">
    <citation type="submission" date="2016-12" db="EMBL/GenBank/DDBJ databases">
        <authorList>
            <person name="Herbold C."/>
        </authorList>
    </citation>
    <scope>NUCLEOTIDE SEQUENCE [LARGE SCALE GENOMIC DNA]</scope>
</reference>
<dbReference type="Proteomes" id="UP000232412">
    <property type="component" value="Unassembled WGS sequence"/>
</dbReference>
<dbReference type="CDD" id="cd06257">
    <property type="entry name" value="DnaJ"/>
    <property type="match status" value="1"/>
</dbReference>
<accession>A0A2H1EF70</accession>
<protein>
    <recommendedName>
        <fullName evidence="2">J domain-containing protein</fullName>
    </recommendedName>
</protein>
<feature type="domain" description="J" evidence="2">
    <location>
        <begin position="10"/>
        <end position="70"/>
    </location>
</feature>
<dbReference type="Pfam" id="PF00226">
    <property type="entry name" value="DnaJ"/>
    <property type="match status" value="1"/>
</dbReference>
<dbReference type="InterPro" id="IPR050817">
    <property type="entry name" value="DjlA_DnaK_co-chaperone"/>
</dbReference>
<keyword evidence="1" id="KW-1133">Transmembrane helix</keyword>
<dbReference type="PROSITE" id="PS50076">
    <property type="entry name" value="DNAJ_2"/>
    <property type="match status" value="1"/>
</dbReference>
<feature type="transmembrane region" description="Helical" evidence="1">
    <location>
        <begin position="129"/>
        <end position="148"/>
    </location>
</feature>
<keyword evidence="1" id="KW-0472">Membrane</keyword>
<dbReference type="Gene3D" id="1.10.287.110">
    <property type="entry name" value="DnaJ domain"/>
    <property type="match status" value="1"/>
</dbReference>
<keyword evidence="4" id="KW-1185">Reference proteome</keyword>
<evidence type="ECO:0000256" key="1">
    <source>
        <dbReference type="SAM" id="Phobius"/>
    </source>
</evidence>
<evidence type="ECO:0000259" key="2">
    <source>
        <dbReference type="PROSITE" id="PS50076"/>
    </source>
</evidence>
<dbReference type="RefSeq" id="WP_245871861.1">
    <property type="nucleotide sequence ID" value="NZ_FRFC01000001.1"/>
</dbReference>
<organism evidence="3 4">
    <name type="scientific">Nitrosotalea sinensis</name>
    <dbReference type="NCBI Taxonomy" id="1499975"/>
    <lineage>
        <taxon>Archaea</taxon>
        <taxon>Nitrososphaerota</taxon>
        <taxon>Nitrososphaeria</taxon>
        <taxon>Nitrosotaleales</taxon>
        <taxon>Nitrosotaleaceae</taxon>
        <taxon>Nitrosotalea</taxon>
    </lineage>
</organism>
<proteinExistence type="predicted"/>
<gene>
    <name evidence="3" type="ORF">NSIN_10230</name>
</gene>
<dbReference type="SMART" id="SM00271">
    <property type="entry name" value="DnaJ"/>
    <property type="match status" value="1"/>
</dbReference>
<keyword evidence="1" id="KW-0812">Transmembrane</keyword>
<evidence type="ECO:0000313" key="3">
    <source>
        <dbReference type="EMBL" id="SHO42958.1"/>
    </source>
</evidence>
<sequence>MMVYQLNTAECHNILGVQAGASQKEIKNAYRQLSLKYHPDRNKGDGEAFKKVTEAYQQLRSEEKKKDKISESEVATKYSDFWKKYDKGTGSEFNFGPNFAEFRRDFGASATQDYEHNQEKEGSPISTHLILYGGLGAMALWIILSTILK</sequence>
<dbReference type="InterPro" id="IPR036869">
    <property type="entry name" value="J_dom_sf"/>
</dbReference>
<dbReference type="PRINTS" id="PR00625">
    <property type="entry name" value="JDOMAIN"/>
</dbReference>
<dbReference type="InterPro" id="IPR001623">
    <property type="entry name" value="DnaJ_domain"/>
</dbReference>
<evidence type="ECO:0000313" key="4">
    <source>
        <dbReference type="Proteomes" id="UP000232412"/>
    </source>
</evidence>
<dbReference type="PANTHER" id="PTHR24074">
    <property type="entry name" value="CO-CHAPERONE PROTEIN DJLA"/>
    <property type="match status" value="1"/>
</dbReference>